<evidence type="ECO:0000313" key="3">
    <source>
        <dbReference type="Proteomes" id="UP001157186"/>
    </source>
</evidence>
<dbReference type="EMBL" id="BSST01000001">
    <property type="protein sequence ID" value="GLX79158.1"/>
    <property type="molecule type" value="Genomic_DNA"/>
</dbReference>
<keyword evidence="1" id="KW-0812">Transmembrane</keyword>
<keyword evidence="3" id="KW-1185">Reference proteome</keyword>
<organism evidence="2 3">
    <name type="scientific">Thalassotalea insulae</name>
    <dbReference type="NCBI Taxonomy" id="2056778"/>
    <lineage>
        <taxon>Bacteria</taxon>
        <taxon>Pseudomonadati</taxon>
        <taxon>Pseudomonadota</taxon>
        <taxon>Gammaproteobacteria</taxon>
        <taxon>Alteromonadales</taxon>
        <taxon>Colwelliaceae</taxon>
        <taxon>Thalassotalea</taxon>
    </lineage>
</organism>
<gene>
    <name evidence="2" type="ORF">tinsulaeT_24980</name>
</gene>
<dbReference type="InterPro" id="IPR050816">
    <property type="entry name" value="Flavin-dep_Halogenase_NPB"/>
</dbReference>
<reference evidence="2 3" key="1">
    <citation type="submission" date="2023-03" db="EMBL/GenBank/DDBJ databases">
        <title>Draft genome sequence of Thalassotalea insulae KCTC 62186T.</title>
        <authorList>
            <person name="Sawabe T."/>
        </authorList>
    </citation>
    <scope>NUCLEOTIDE SEQUENCE [LARGE SCALE GENOMIC DNA]</scope>
    <source>
        <strain evidence="2 3">KCTC 62186</strain>
    </source>
</reference>
<dbReference type="Gene3D" id="3.50.50.60">
    <property type="entry name" value="FAD/NAD(P)-binding domain"/>
    <property type="match status" value="1"/>
</dbReference>
<sequence>MNRAQDAIKKIVIVGGGTAGWLAAATIGNIFKNSQLQIELVESDDIGVIGVGEATVPPIINILSSLGIDLAEFVKATQGSFKLGIKFDGWSQQGKSFFHPFGSLGRTINDYDFFQCWLKCRAEGDNTPLMAHSPEAVLAEQEKFFIPFEAQNTPLARVLYALHFDASLAGKFLRKFAEGIGIKRTEGTVEQVNQTEDGTIAAVTLKSGQVVTGDFFIDCTGFRGLLIEQTLATGYDDWSHYLPCNKAVAVQTENTGATLPYTISSAKEAGWTWRIPLQHRTGNGYVYCDKYVSDEQAKRTLLESVDGKLLTEPRVIPFTTGMRKQAWVKNCLSLGLAQGFLEPLESTAIHLVSKSIAYFIQMFPSRHYQPALVEEYNRRIAMDYQEIRDFLVLHYCTSQRDDSDFWRWCRSMKIPPSLQYKMDYFKASGKAIVSHEQLFQSSSWYAIYQGMGIKPNSYNPTLDLWQPEKLQAILDSGKQGLIEIAAKQPSHDEFLVKYCQAPEI</sequence>
<evidence type="ECO:0000256" key="1">
    <source>
        <dbReference type="SAM" id="Phobius"/>
    </source>
</evidence>
<proteinExistence type="predicted"/>
<dbReference type="RefSeq" id="WP_284245059.1">
    <property type="nucleotide sequence ID" value="NZ_BSST01000001.1"/>
</dbReference>
<accession>A0ABQ6GT83</accession>
<dbReference type="InterPro" id="IPR006905">
    <property type="entry name" value="Flavin_halogenase"/>
</dbReference>
<comment type="caution">
    <text evidence="2">The sequence shown here is derived from an EMBL/GenBank/DDBJ whole genome shotgun (WGS) entry which is preliminary data.</text>
</comment>
<dbReference type="PIRSF" id="PIRSF011396">
    <property type="entry name" value="Trp_halogenase"/>
    <property type="match status" value="1"/>
</dbReference>
<name>A0ABQ6GT83_9GAMM</name>
<dbReference type="Pfam" id="PF04820">
    <property type="entry name" value="Trp_halogenase"/>
    <property type="match status" value="1"/>
</dbReference>
<dbReference type="PANTHER" id="PTHR43747">
    <property type="entry name" value="FAD-BINDING PROTEIN"/>
    <property type="match status" value="1"/>
</dbReference>
<keyword evidence="1" id="KW-0472">Membrane</keyword>
<dbReference type="SUPFAM" id="SSF51905">
    <property type="entry name" value="FAD/NAD(P)-binding domain"/>
    <property type="match status" value="1"/>
</dbReference>
<dbReference type="Proteomes" id="UP001157186">
    <property type="component" value="Unassembled WGS sequence"/>
</dbReference>
<dbReference type="InterPro" id="IPR033856">
    <property type="entry name" value="Trp_halogen"/>
</dbReference>
<evidence type="ECO:0000313" key="2">
    <source>
        <dbReference type="EMBL" id="GLX79158.1"/>
    </source>
</evidence>
<dbReference type="InterPro" id="IPR036188">
    <property type="entry name" value="FAD/NAD-bd_sf"/>
</dbReference>
<keyword evidence="1" id="KW-1133">Transmembrane helix</keyword>
<feature type="transmembrane region" description="Helical" evidence="1">
    <location>
        <begin position="12"/>
        <end position="31"/>
    </location>
</feature>
<protein>
    <submittedName>
        <fullName evidence="2">Tryptophan halogenase</fullName>
    </submittedName>
</protein>
<dbReference type="PANTHER" id="PTHR43747:SF4">
    <property type="entry name" value="FLAVIN-DEPENDENT TRYPTOPHAN HALOGENASE"/>
    <property type="match status" value="1"/>
</dbReference>